<dbReference type="SUPFAM" id="SSF53649">
    <property type="entry name" value="Alkaline phosphatase-like"/>
    <property type="match status" value="1"/>
</dbReference>
<dbReference type="InterPro" id="IPR006124">
    <property type="entry name" value="Metalloenzyme"/>
</dbReference>
<dbReference type="GeneID" id="39422212"/>
<evidence type="ECO:0000259" key="6">
    <source>
        <dbReference type="Pfam" id="PF01676"/>
    </source>
</evidence>
<sequence length="434" mass="47969">MTKARTVYVLLDGVGDLPHPDLNDLTPLEAAYTPHLDKIARMGVSGKVISVGDGIAPQSDIAVFNMLGYNFKDVEYFGRGVVECIGCGIDFVDGDLALRGNFATIEGTSKKIIDRRAGRNISKEDSNAICKLIRENVKLDNVEYSIEPTIGHRVVLRFRRKGLKLGQNITNTDPAYDKVNGIGIALDTSNSDLYVTRSQARDENSRVSSEIVNDFSDKVIDILDGCQINKEREQRGLLPINCILMRDAGNKYPFVADINKKYGLSFASLVDMPVEIGISKIVGMKAYEGGSTNDYDLKAKTLLKILKNHDLIYVHIKGPDEFGHDGDARGKKRNIEEIDKHFFKILCEGLEEIAGEYDTRFIICGDHSTPCIKKAHTDDPIPLLISGKGLAGDGTTRFTESNSKRGSIGKIYGYKVIEEALRIFNRDNNRVTSG</sequence>
<comment type="catalytic activity">
    <reaction evidence="1">
        <text>(2R)-2-phosphoglycerate = (2R)-3-phosphoglycerate</text>
        <dbReference type="Rhea" id="RHEA:15901"/>
        <dbReference type="ChEBI" id="CHEBI:58272"/>
        <dbReference type="ChEBI" id="CHEBI:58289"/>
        <dbReference type="EC" id="5.4.2.12"/>
    </reaction>
</comment>
<gene>
    <name evidence="7" type="ORF">NFRAN_3119</name>
</gene>
<dbReference type="Proteomes" id="UP000294299">
    <property type="component" value="Chromosome NFRAN"/>
</dbReference>
<dbReference type="InterPro" id="IPR017850">
    <property type="entry name" value="Alkaline_phosphatase_core_sf"/>
</dbReference>
<proteinExistence type="inferred from homology"/>
<dbReference type="Pfam" id="PF10143">
    <property type="entry name" value="PhosphMutase"/>
    <property type="match status" value="1"/>
</dbReference>
<name>A0A484IF26_9ARCH</name>
<dbReference type="GO" id="GO:0006096">
    <property type="term" value="P:glycolytic process"/>
    <property type="evidence" value="ECO:0007669"/>
    <property type="project" value="UniProtKB-KW"/>
</dbReference>
<dbReference type="PANTHER" id="PTHR31209">
    <property type="entry name" value="COFACTOR-INDEPENDENT PHOSPHOGLYCERATE MUTASE"/>
    <property type="match status" value="1"/>
</dbReference>
<dbReference type="EMBL" id="LR216287">
    <property type="protein sequence ID" value="VFJ15437.1"/>
    <property type="molecule type" value="Genomic_DNA"/>
</dbReference>
<dbReference type="InterPro" id="IPR004456">
    <property type="entry name" value="Pglycerate_mutase_ApgM"/>
</dbReference>
<dbReference type="PIRSF" id="PIRSF006392">
    <property type="entry name" value="IPGAM_arch"/>
    <property type="match status" value="1"/>
</dbReference>
<dbReference type="GO" id="GO:0004619">
    <property type="term" value="F:phosphoglycerate mutase activity"/>
    <property type="evidence" value="ECO:0007669"/>
    <property type="project" value="UniProtKB-EC"/>
</dbReference>
<dbReference type="GO" id="GO:0046872">
    <property type="term" value="F:metal ion binding"/>
    <property type="evidence" value="ECO:0007669"/>
    <property type="project" value="InterPro"/>
</dbReference>
<dbReference type="KEGG" id="nfn:NFRAN_3119"/>
<comment type="pathway">
    <text evidence="3">Carbohydrate degradation.</text>
</comment>
<keyword evidence="8" id="KW-1185">Reference proteome</keyword>
<dbReference type="CDD" id="cd16011">
    <property type="entry name" value="iPGM_like"/>
    <property type="match status" value="1"/>
</dbReference>
<dbReference type="PANTHER" id="PTHR31209:SF0">
    <property type="entry name" value="METALLOENZYME DOMAIN-CONTAINING PROTEIN"/>
    <property type="match status" value="1"/>
</dbReference>
<organism evidence="7 8">
    <name type="scientific">Candidatus Nitrosocosmicus franklandianus</name>
    <dbReference type="NCBI Taxonomy" id="1798806"/>
    <lineage>
        <taxon>Archaea</taxon>
        <taxon>Nitrososphaerota</taxon>
        <taxon>Nitrososphaeria</taxon>
        <taxon>Nitrososphaerales</taxon>
        <taxon>Nitrososphaeraceae</taxon>
        <taxon>Candidatus Nitrosocosmicus</taxon>
    </lineage>
</organism>
<comment type="function">
    <text evidence="2">Catalyzes the interconversion of 2-phosphoglycerate and 3-phosphoglycerate.</text>
</comment>
<evidence type="ECO:0000313" key="8">
    <source>
        <dbReference type="Proteomes" id="UP000294299"/>
    </source>
</evidence>
<evidence type="ECO:0000313" key="7">
    <source>
        <dbReference type="EMBL" id="VFJ15437.1"/>
    </source>
</evidence>
<reference evidence="7 8" key="1">
    <citation type="submission" date="2019-02" db="EMBL/GenBank/DDBJ databases">
        <authorList>
            <person name="Lehtovirta-Morley E L."/>
        </authorList>
    </citation>
    <scope>NUCLEOTIDE SEQUENCE [LARGE SCALE GENOMIC DNA]</scope>
    <source>
        <strain evidence="7">NFRAN1</strain>
    </source>
</reference>
<dbReference type="AlphaFoldDB" id="A0A484IF26"/>
<dbReference type="Pfam" id="PF01676">
    <property type="entry name" value="Metalloenzyme"/>
    <property type="match status" value="1"/>
</dbReference>
<dbReference type="NCBIfam" id="TIGR00306">
    <property type="entry name" value="apgM"/>
    <property type="match status" value="1"/>
</dbReference>
<evidence type="ECO:0000256" key="3">
    <source>
        <dbReference type="ARBA" id="ARBA00004921"/>
    </source>
</evidence>
<dbReference type="Gene3D" id="3.40.720.10">
    <property type="entry name" value="Alkaline Phosphatase, subunit A"/>
    <property type="match status" value="2"/>
</dbReference>
<evidence type="ECO:0000256" key="2">
    <source>
        <dbReference type="ARBA" id="ARBA00002315"/>
    </source>
</evidence>
<evidence type="ECO:0000256" key="4">
    <source>
        <dbReference type="ARBA" id="ARBA00005524"/>
    </source>
</evidence>
<dbReference type="InterPro" id="IPR042253">
    <property type="entry name" value="Pglycerate_mutase_ApgM_sf"/>
</dbReference>
<comment type="similarity">
    <text evidence="4">Belongs to the BPG-independent phosphoglycerate mutase family. A-PGAM subfamily.</text>
</comment>
<dbReference type="RefSeq" id="WP_232038037.1">
    <property type="nucleotide sequence ID" value="NZ_LR216287.1"/>
</dbReference>
<dbReference type="Gene3D" id="3.30.70.2130">
    <property type="entry name" value="Metalloenzyme domain"/>
    <property type="match status" value="1"/>
</dbReference>
<protein>
    <submittedName>
        <fullName evidence="7">Cofactor-independent phosphoglycerate mutase</fullName>
    </submittedName>
</protein>
<evidence type="ECO:0000256" key="1">
    <source>
        <dbReference type="ARBA" id="ARBA00000370"/>
    </source>
</evidence>
<evidence type="ECO:0000256" key="5">
    <source>
        <dbReference type="ARBA" id="ARBA00023152"/>
    </source>
</evidence>
<accession>A0A484IF26</accession>
<feature type="domain" description="Metalloenzyme" evidence="6">
    <location>
        <begin position="5"/>
        <end position="412"/>
    </location>
</feature>
<keyword evidence="5" id="KW-0324">Glycolysis</keyword>